<keyword evidence="3" id="KW-1185">Reference proteome</keyword>
<evidence type="ECO:0000313" key="3">
    <source>
        <dbReference type="Proteomes" id="UP000030747"/>
    </source>
</evidence>
<dbReference type="Proteomes" id="UP000030747">
    <property type="component" value="Unassembled WGS sequence"/>
</dbReference>
<name>U6KL46_EIMTE</name>
<organism evidence="2 3">
    <name type="scientific">Eimeria tenella</name>
    <name type="common">Coccidian parasite</name>
    <dbReference type="NCBI Taxonomy" id="5802"/>
    <lineage>
        <taxon>Eukaryota</taxon>
        <taxon>Sar</taxon>
        <taxon>Alveolata</taxon>
        <taxon>Apicomplexa</taxon>
        <taxon>Conoidasida</taxon>
        <taxon>Coccidia</taxon>
        <taxon>Eucoccidiorida</taxon>
        <taxon>Eimeriorina</taxon>
        <taxon>Eimeriidae</taxon>
        <taxon>Eimeria</taxon>
    </lineage>
</organism>
<accession>U6KL46</accession>
<sequence length="90" mass="9784">LLGGLRTAGGFAHFNSAASRGAAAAPFASEVLDGVSGHLFFLGTLPSIPRALQPNSPRPRRSNPARQPQQQQQQQQQRQQQQQQQQQQQG</sequence>
<reference evidence="2" key="2">
    <citation type="submission" date="2013-10" db="EMBL/GenBank/DDBJ databases">
        <authorList>
            <person name="Aslett M."/>
        </authorList>
    </citation>
    <scope>NUCLEOTIDE SEQUENCE [LARGE SCALE GENOMIC DNA]</scope>
    <source>
        <strain evidence="2">Houghton</strain>
    </source>
</reference>
<feature type="compositionally biased region" description="Low complexity" evidence="1">
    <location>
        <begin position="64"/>
        <end position="90"/>
    </location>
</feature>
<gene>
    <name evidence="2" type="ORF">ETH_00036695</name>
</gene>
<dbReference type="RefSeq" id="XP_013229588.1">
    <property type="nucleotide sequence ID" value="XM_013374134.1"/>
</dbReference>
<reference evidence="2" key="1">
    <citation type="submission" date="2013-10" db="EMBL/GenBank/DDBJ databases">
        <title>Genomic analysis of the causative agents of coccidiosis in chickens.</title>
        <authorList>
            <person name="Reid A.J."/>
            <person name="Blake D."/>
            <person name="Billington K."/>
            <person name="Browne H."/>
            <person name="Dunn M."/>
            <person name="Hung S."/>
            <person name="Kawahara F."/>
            <person name="Miranda-Saavedra D."/>
            <person name="Mourier T."/>
            <person name="Nagra H."/>
            <person name="Otto T.D."/>
            <person name="Rawlings N."/>
            <person name="Sanchez A."/>
            <person name="Sanders M."/>
            <person name="Subramaniam C."/>
            <person name="Tay Y."/>
            <person name="Dear P."/>
            <person name="Doerig C."/>
            <person name="Gruber A."/>
            <person name="Parkinson J."/>
            <person name="Shirley M."/>
            <person name="Wan K.L."/>
            <person name="Berriman M."/>
            <person name="Tomley F."/>
            <person name="Pain A."/>
        </authorList>
    </citation>
    <scope>NUCLEOTIDE SEQUENCE [LARGE SCALE GENOMIC DNA]</scope>
    <source>
        <strain evidence="2">Houghton</strain>
    </source>
</reference>
<feature type="non-terminal residue" evidence="2">
    <location>
        <position position="1"/>
    </location>
</feature>
<proteinExistence type="predicted"/>
<dbReference type="GeneID" id="25256380"/>
<evidence type="ECO:0000256" key="1">
    <source>
        <dbReference type="SAM" id="MobiDB-lite"/>
    </source>
</evidence>
<feature type="region of interest" description="Disordered" evidence="1">
    <location>
        <begin position="47"/>
        <end position="90"/>
    </location>
</feature>
<evidence type="ECO:0000313" key="2">
    <source>
        <dbReference type="EMBL" id="CDJ38832.1"/>
    </source>
</evidence>
<dbReference type="AlphaFoldDB" id="U6KL46"/>
<protein>
    <submittedName>
        <fullName evidence="2">Uncharacterized protein</fullName>
    </submittedName>
</protein>
<dbReference type="EMBL" id="HG674087">
    <property type="protein sequence ID" value="CDJ38832.1"/>
    <property type="molecule type" value="Genomic_DNA"/>
</dbReference>